<dbReference type="Proteomes" id="UP000501600">
    <property type="component" value="Chromosome"/>
</dbReference>
<organism evidence="1 2">
    <name type="scientific">Parasphingorhabdus halotolerans</name>
    <dbReference type="NCBI Taxonomy" id="2725558"/>
    <lineage>
        <taxon>Bacteria</taxon>
        <taxon>Pseudomonadati</taxon>
        <taxon>Pseudomonadota</taxon>
        <taxon>Alphaproteobacteria</taxon>
        <taxon>Sphingomonadales</taxon>
        <taxon>Sphingomonadaceae</taxon>
        <taxon>Parasphingorhabdus</taxon>
    </lineage>
</organism>
<proteinExistence type="predicted"/>
<evidence type="ECO:0000313" key="2">
    <source>
        <dbReference type="Proteomes" id="UP000501600"/>
    </source>
</evidence>
<protein>
    <submittedName>
        <fullName evidence="1">Uncharacterized protein</fullName>
    </submittedName>
</protein>
<sequence length="88" mass="9092">MNDKYARTTQSVMAPAGSSFNIAPDDSASLPMISKALYVGTGGDLVVQLVHDDSDRVFKNIASGAILDVRASHVRASGTTAADIIGLA</sequence>
<evidence type="ECO:0000313" key="1">
    <source>
        <dbReference type="EMBL" id="QJB69690.1"/>
    </source>
</evidence>
<dbReference type="AlphaFoldDB" id="A0A6H2DMS9"/>
<gene>
    <name evidence="1" type="ORF">HF685_10710</name>
</gene>
<name>A0A6H2DMS9_9SPHN</name>
<accession>A0A6H2DMS9</accession>
<keyword evidence="2" id="KW-1185">Reference proteome</keyword>
<dbReference type="RefSeq" id="WP_168819893.1">
    <property type="nucleotide sequence ID" value="NZ_CP051217.1"/>
</dbReference>
<reference evidence="1 2" key="1">
    <citation type="submission" date="2020-04" db="EMBL/GenBank/DDBJ databases">
        <title>Genome sequence for Sphingorhabdus sp. strain M1.</title>
        <authorList>
            <person name="Park S.-J."/>
        </authorList>
    </citation>
    <scope>NUCLEOTIDE SEQUENCE [LARGE SCALE GENOMIC DNA]</scope>
    <source>
        <strain evidence="1 2">JK6</strain>
    </source>
</reference>
<dbReference type="EMBL" id="CP051217">
    <property type="protein sequence ID" value="QJB69690.1"/>
    <property type="molecule type" value="Genomic_DNA"/>
</dbReference>
<dbReference type="KEGG" id="phao:HF685_10710"/>